<evidence type="ECO:0000259" key="2">
    <source>
        <dbReference type="SMART" id="SM00899"/>
    </source>
</evidence>
<proteinExistence type="predicted"/>
<dbReference type="InterPro" id="IPR008988">
    <property type="entry name" value="Transcriptional_repressor_C"/>
</dbReference>
<gene>
    <name evidence="3" type="ORF">ET418_07935</name>
</gene>
<dbReference type="PANTHER" id="PTHR42954:SF2">
    <property type="entry name" value="FE(2+) TRANSPORT PROTEIN A"/>
    <property type="match status" value="1"/>
</dbReference>
<dbReference type="GO" id="GO:0046914">
    <property type="term" value="F:transition metal ion binding"/>
    <property type="evidence" value="ECO:0007669"/>
    <property type="project" value="InterPro"/>
</dbReference>
<dbReference type="AlphaFoldDB" id="A0A5A9XG41"/>
<dbReference type="Pfam" id="PF04023">
    <property type="entry name" value="FeoA"/>
    <property type="match status" value="1"/>
</dbReference>
<dbReference type="EMBL" id="SRSD01000004">
    <property type="protein sequence ID" value="KAA0892127.1"/>
    <property type="molecule type" value="Genomic_DNA"/>
</dbReference>
<reference evidence="3 4" key="1">
    <citation type="submission" date="2019-04" db="EMBL/GenBank/DDBJ databases">
        <title>Geobacter ruber sp. nov., ferric-reducing bacteria isolated from paddy soil.</title>
        <authorList>
            <person name="Xu Z."/>
            <person name="Masuda Y."/>
            <person name="Itoh H."/>
            <person name="Senoo K."/>
        </authorList>
    </citation>
    <scope>NUCLEOTIDE SEQUENCE [LARGE SCALE GENOMIC DNA]</scope>
    <source>
        <strain evidence="3 4">Red88</strain>
    </source>
</reference>
<organism evidence="3 4">
    <name type="scientific">Oryzomonas rubra</name>
    <dbReference type="NCBI Taxonomy" id="2509454"/>
    <lineage>
        <taxon>Bacteria</taxon>
        <taxon>Pseudomonadati</taxon>
        <taxon>Thermodesulfobacteriota</taxon>
        <taxon>Desulfuromonadia</taxon>
        <taxon>Geobacterales</taxon>
        <taxon>Geobacteraceae</taxon>
        <taxon>Oryzomonas</taxon>
    </lineage>
</organism>
<dbReference type="InterPro" id="IPR038157">
    <property type="entry name" value="FeoA_core_dom"/>
</dbReference>
<evidence type="ECO:0000313" key="4">
    <source>
        <dbReference type="Proteomes" id="UP000324298"/>
    </source>
</evidence>
<sequence length="76" mass="8213">MHLAMMKPGQQGKIVHIGTAVGPIKRRLMDMGVLAGEPVRVEKVAPLGDPIEVTIKGYHLSLRKKEAEGIEVEVAS</sequence>
<feature type="domain" description="Ferrous iron transporter FeoA-like" evidence="2">
    <location>
        <begin position="1"/>
        <end position="74"/>
    </location>
</feature>
<keyword evidence="4" id="KW-1185">Reference proteome</keyword>
<dbReference type="OrthoDB" id="9811076at2"/>
<protein>
    <submittedName>
        <fullName evidence="3">Ferrous iron transport protein A</fullName>
    </submittedName>
</protein>
<dbReference type="InterPro" id="IPR007167">
    <property type="entry name" value="Fe-transptr_FeoA-like"/>
</dbReference>
<keyword evidence="1" id="KW-0408">Iron</keyword>
<dbReference type="SMART" id="SM00899">
    <property type="entry name" value="FeoA"/>
    <property type="match status" value="1"/>
</dbReference>
<name>A0A5A9XG41_9BACT</name>
<dbReference type="Gene3D" id="2.30.30.90">
    <property type="match status" value="1"/>
</dbReference>
<dbReference type="SUPFAM" id="SSF50037">
    <property type="entry name" value="C-terminal domain of transcriptional repressors"/>
    <property type="match status" value="1"/>
</dbReference>
<accession>A0A5A9XG41</accession>
<dbReference type="PANTHER" id="PTHR42954">
    <property type="entry name" value="FE(2+) TRANSPORT PROTEIN A"/>
    <property type="match status" value="1"/>
</dbReference>
<dbReference type="RefSeq" id="WP_149307065.1">
    <property type="nucleotide sequence ID" value="NZ_SRSD01000004.1"/>
</dbReference>
<dbReference type="InterPro" id="IPR052713">
    <property type="entry name" value="FeoA"/>
</dbReference>
<evidence type="ECO:0000313" key="3">
    <source>
        <dbReference type="EMBL" id="KAA0892127.1"/>
    </source>
</evidence>
<dbReference type="Proteomes" id="UP000324298">
    <property type="component" value="Unassembled WGS sequence"/>
</dbReference>
<comment type="caution">
    <text evidence="3">The sequence shown here is derived from an EMBL/GenBank/DDBJ whole genome shotgun (WGS) entry which is preliminary data.</text>
</comment>
<evidence type="ECO:0000256" key="1">
    <source>
        <dbReference type="ARBA" id="ARBA00023004"/>
    </source>
</evidence>